<comment type="caution">
    <text evidence="1">The sequence shown here is derived from an EMBL/GenBank/DDBJ whole genome shotgun (WGS) entry which is preliminary data.</text>
</comment>
<evidence type="ECO:0000313" key="2">
    <source>
        <dbReference type="Proteomes" id="UP001501727"/>
    </source>
</evidence>
<gene>
    <name evidence="1" type="ORF">GCM10022229_06380</name>
</gene>
<proteinExistence type="predicted"/>
<evidence type="ECO:0000313" key="1">
    <source>
        <dbReference type="EMBL" id="GAA3915953.1"/>
    </source>
</evidence>
<accession>A0ABP7M6S4</accession>
<keyword evidence="2" id="KW-1185">Reference proteome</keyword>
<dbReference type="EMBL" id="BAAAZU010000003">
    <property type="protein sequence ID" value="GAA3915953.1"/>
    <property type="molecule type" value="Genomic_DNA"/>
</dbReference>
<dbReference type="Proteomes" id="UP001501727">
    <property type="component" value="Unassembled WGS sequence"/>
</dbReference>
<protein>
    <submittedName>
        <fullName evidence="1">Uncharacterized protein</fullName>
    </submittedName>
</protein>
<sequence length="71" mass="8200">MAGIHPCLDQVRSLPLGTPGYEMWQVGYNKNTHVCDRWRGRNLVWELLEKYLHILLCDALGIELVQMFTGV</sequence>
<name>A0ABP7M6S4_9GAMM</name>
<reference evidence="2" key="1">
    <citation type="journal article" date="2019" name="Int. J. Syst. Evol. Microbiol.">
        <title>The Global Catalogue of Microorganisms (GCM) 10K type strain sequencing project: providing services to taxonomists for standard genome sequencing and annotation.</title>
        <authorList>
            <consortium name="The Broad Institute Genomics Platform"/>
            <consortium name="The Broad Institute Genome Sequencing Center for Infectious Disease"/>
            <person name="Wu L."/>
            <person name="Ma J."/>
        </authorList>
    </citation>
    <scope>NUCLEOTIDE SEQUENCE [LARGE SCALE GENOMIC DNA]</scope>
    <source>
        <strain evidence="2">JCM 16916</strain>
    </source>
</reference>
<organism evidence="1 2">
    <name type="scientific">Luteimonas lutimaris</name>
    <dbReference type="NCBI Taxonomy" id="698645"/>
    <lineage>
        <taxon>Bacteria</taxon>
        <taxon>Pseudomonadati</taxon>
        <taxon>Pseudomonadota</taxon>
        <taxon>Gammaproteobacteria</taxon>
        <taxon>Lysobacterales</taxon>
        <taxon>Lysobacteraceae</taxon>
        <taxon>Luteimonas</taxon>
    </lineage>
</organism>